<dbReference type="GO" id="GO:0005829">
    <property type="term" value="C:cytosol"/>
    <property type="evidence" value="ECO:0007669"/>
    <property type="project" value="TreeGrafter"/>
</dbReference>
<dbReference type="Proteomes" id="UP001321749">
    <property type="component" value="Unassembled WGS sequence"/>
</dbReference>
<proteinExistence type="inferred from homology"/>
<dbReference type="Pfam" id="PF25762">
    <property type="entry name" value="HAUS1"/>
    <property type="match status" value="1"/>
</dbReference>
<feature type="region of interest" description="Disordered" evidence="11">
    <location>
        <begin position="195"/>
        <end position="252"/>
    </location>
</feature>
<evidence type="ECO:0000256" key="1">
    <source>
        <dbReference type="ARBA" id="ARBA00004186"/>
    </source>
</evidence>
<evidence type="ECO:0000256" key="4">
    <source>
        <dbReference type="ARBA" id="ARBA00022618"/>
    </source>
</evidence>
<keyword evidence="9" id="KW-0131">Cell cycle</keyword>
<evidence type="ECO:0000256" key="10">
    <source>
        <dbReference type="SAM" id="Coils"/>
    </source>
</evidence>
<evidence type="ECO:0000256" key="9">
    <source>
        <dbReference type="ARBA" id="ARBA00023306"/>
    </source>
</evidence>
<keyword evidence="4" id="KW-0132">Cell division</keyword>
<evidence type="ECO:0000256" key="3">
    <source>
        <dbReference type="ARBA" id="ARBA00022490"/>
    </source>
</evidence>
<dbReference type="PANTHER" id="PTHR31570">
    <property type="entry name" value="HAUS AUGMIN-LIKE COMPLEX SUBUNIT 1"/>
    <property type="match status" value="1"/>
</dbReference>
<keyword evidence="3" id="KW-0963">Cytoplasm</keyword>
<dbReference type="GO" id="GO:0070652">
    <property type="term" value="C:HAUS complex"/>
    <property type="evidence" value="ECO:0007669"/>
    <property type="project" value="InterPro"/>
</dbReference>
<evidence type="ECO:0000313" key="13">
    <source>
        <dbReference type="Proteomes" id="UP001321749"/>
    </source>
</evidence>
<evidence type="ECO:0000256" key="11">
    <source>
        <dbReference type="SAM" id="MobiDB-lite"/>
    </source>
</evidence>
<dbReference type="GO" id="GO:0051301">
    <property type="term" value="P:cell division"/>
    <property type="evidence" value="ECO:0007669"/>
    <property type="project" value="UniProtKB-KW"/>
</dbReference>
<evidence type="ECO:0000256" key="6">
    <source>
        <dbReference type="ARBA" id="ARBA00022776"/>
    </source>
</evidence>
<evidence type="ECO:0000256" key="5">
    <source>
        <dbReference type="ARBA" id="ARBA00022701"/>
    </source>
</evidence>
<dbReference type="InterPro" id="IPR026243">
    <property type="entry name" value="HAUS1"/>
</dbReference>
<dbReference type="AlphaFoldDB" id="A0AAV9HWX1"/>
<comment type="similarity">
    <text evidence="2">Belongs to the HAUS1 family.</text>
</comment>
<comment type="subcellular location">
    <subcellularLocation>
        <location evidence="1">Cytoplasm</location>
        <location evidence="1">Cytoskeleton</location>
        <location evidence="1">Spindle</location>
    </subcellularLocation>
</comment>
<gene>
    <name evidence="12" type="ORF">QBC42DRAFT_171749</name>
</gene>
<feature type="coiled-coil region" evidence="10">
    <location>
        <begin position="255"/>
        <end position="282"/>
    </location>
</feature>
<feature type="coiled-coil region" evidence="10">
    <location>
        <begin position="332"/>
        <end position="359"/>
    </location>
</feature>
<sequence length="373" mass="40283">LTHRLTMSHLAQNPGAIFSPSIARAAASAAKDWSYIDAWLARKFPNRPSPPDFERNPDTLRALLALASANESADEERSLLFNLESSALAQLSSPPPSTPLQTARHSILSSISDSLTREGSTALTALAQLSLILPAASSSSSSPSTTTSSTTTTLLSALPSEIIKLQLTLDSIEQSLCRLETLTAHLASLTLQHQSLSSSLDQPPRPSSSHSTQDDDGYDGYNDNASDHNNNNNNHHQHSGQLSGYHPPPSLAISNLSAQRRIKSLTAKIPELRDRLSALSVKQQQQQQGSAAGGSVSVEQVREEEEIYLGLVEQKRELDGRLAAFAGLPHDLDAARGELEGLRQELRKAEAERDTVFEGLVERESPKKRVGRG</sequence>
<reference evidence="12" key="1">
    <citation type="journal article" date="2023" name="Mol. Phylogenet. Evol.">
        <title>Genome-scale phylogeny and comparative genomics of the fungal order Sordariales.</title>
        <authorList>
            <person name="Hensen N."/>
            <person name="Bonometti L."/>
            <person name="Westerberg I."/>
            <person name="Brannstrom I.O."/>
            <person name="Guillou S."/>
            <person name="Cros-Aarteil S."/>
            <person name="Calhoun S."/>
            <person name="Haridas S."/>
            <person name="Kuo A."/>
            <person name="Mondo S."/>
            <person name="Pangilinan J."/>
            <person name="Riley R."/>
            <person name="LaButti K."/>
            <person name="Andreopoulos B."/>
            <person name="Lipzen A."/>
            <person name="Chen C."/>
            <person name="Yan M."/>
            <person name="Daum C."/>
            <person name="Ng V."/>
            <person name="Clum A."/>
            <person name="Steindorff A."/>
            <person name="Ohm R.A."/>
            <person name="Martin F."/>
            <person name="Silar P."/>
            <person name="Natvig D.O."/>
            <person name="Lalanne C."/>
            <person name="Gautier V."/>
            <person name="Ament-Velasquez S.L."/>
            <person name="Kruys A."/>
            <person name="Hutchinson M.I."/>
            <person name="Powell A.J."/>
            <person name="Barry K."/>
            <person name="Miller A.N."/>
            <person name="Grigoriev I.V."/>
            <person name="Debuchy R."/>
            <person name="Gladieux P."/>
            <person name="Hiltunen Thoren M."/>
            <person name="Johannesson H."/>
        </authorList>
    </citation>
    <scope>NUCLEOTIDE SEQUENCE</scope>
    <source>
        <strain evidence="12">PSN324</strain>
    </source>
</reference>
<evidence type="ECO:0000256" key="2">
    <source>
        <dbReference type="ARBA" id="ARBA00005479"/>
    </source>
</evidence>
<dbReference type="GO" id="GO:0051225">
    <property type="term" value="P:spindle assembly"/>
    <property type="evidence" value="ECO:0007669"/>
    <property type="project" value="InterPro"/>
</dbReference>
<feature type="compositionally biased region" description="Low complexity" evidence="11">
    <location>
        <begin position="219"/>
        <end position="234"/>
    </location>
</feature>
<keyword evidence="7 10" id="KW-0175">Coiled coil</keyword>
<dbReference type="EMBL" id="MU864950">
    <property type="protein sequence ID" value="KAK4464236.1"/>
    <property type="molecule type" value="Genomic_DNA"/>
</dbReference>
<evidence type="ECO:0000256" key="7">
    <source>
        <dbReference type="ARBA" id="ARBA00023054"/>
    </source>
</evidence>
<dbReference type="GO" id="GO:0005819">
    <property type="term" value="C:spindle"/>
    <property type="evidence" value="ECO:0007669"/>
    <property type="project" value="UniProtKB-SubCell"/>
</dbReference>
<evidence type="ECO:0000256" key="8">
    <source>
        <dbReference type="ARBA" id="ARBA00023212"/>
    </source>
</evidence>
<comment type="caution">
    <text evidence="12">The sequence shown here is derived from an EMBL/GenBank/DDBJ whole genome shotgun (WGS) entry which is preliminary data.</text>
</comment>
<reference evidence="12" key="2">
    <citation type="submission" date="2023-06" db="EMBL/GenBank/DDBJ databases">
        <authorList>
            <consortium name="Lawrence Berkeley National Laboratory"/>
            <person name="Mondo S.J."/>
            <person name="Hensen N."/>
            <person name="Bonometti L."/>
            <person name="Westerberg I."/>
            <person name="Brannstrom I.O."/>
            <person name="Guillou S."/>
            <person name="Cros-Aarteil S."/>
            <person name="Calhoun S."/>
            <person name="Haridas S."/>
            <person name="Kuo A."/>
            <person name="Pangilinan J."/>
            <person name="Riley R."/>
            <person name="Labutti K."/>
            <person name="Andreopoulos B."/>
            <person name="Lipzen A."/>
            <person name="Chen C."/>
            <person name="Yanf M."/>
            <person name="Daum C."/>
            <person name="Ng V."/>
            <person name="Clum A."/>
            <person name="Steindorff A."/>
            <person name="Ohm R."/>
            <person name="Martin F."/>
            <person name="Silar P."/>
            <person name="Natvig D."/>
            <person name="Lalanne C."/>
            <person name="Gautier V."/>
            <person name="Ament-Velasquez S.L."/>
            <person name="Kruys A."/>
            <person name="Hutchinson M.I."/>
            <person name="Powell A.J."/>
            <person name="Barry K."/>
            <person name="Miller A.N."/>
            <person name="Grigoriev I.V."/>
            <person name="Debuchy R."/>
            <person name="Gladieux P."/>
            <person name="Thoren M.H."/>
            <person name="Johannesson H."/>
        </authorList>
    </citation>
    <scope>NUCLEOTIDE SEQUENCE</scope>
    <source>
        <strain evidence="12">PSN324</strain>
    </source>
</reference>
<keyword evidence="5" id="KW-0493">Microtubule</keyword>
<keyword evidence="13" id="KW-1185">Reference proteome</keyword>
<name>A0AAV9HWX1_9PEZI</name>
<keyword evidence="6" id="KW-0498">Mitosis</keyword>
<keyword evidence="8" id="KW-0206">Cytoskeleton</keyword>
<protein>
    <submittedName>
        <fullName evidence="12">Uncharacterized protein</fullName>
    </submittedName>
</protein>
<organism evidence="12 13">
    <name type="scientific">Cladorrhinum samala</name>
    <dbReference type="NCBI Taxonomy" id="585594"/>
    <lineage>
        <taxon>Eukaryota</taxon>
        <taxon>Fungi</taxon>
        <taxon>Dikarya</taxon>
        <taxon>Ascomycota</taxon>
        <taxon>Pezizomycotina</taxon>
        <taxon>Sordariomycetes</taxon>
        <taxon>Sordariomycetidae</taxon>
        <taxon>Sordariales</taxon>
        <taxon>Podosporaceae</taxon>
        <taxon>Cladorrhinum</taxon>
    </lineage>
</organism>
<accession>A0AAV9HWX1</accession>
<dbReference type="PANTHER" id="PTHR31570:SF1">
    <property type="entry name" value="HAUS AUGMIN-LIKE COMPLEX SUBUNIT 1"/>
    <property type="match status" value="1"/>
</dbReference>
<dbReference type="GO" id="GO:0005874">
    <property type="term" value="C:microtubule"/>
    <property type="evidence" value="ECO:0007669"/>
    <property type="project" value="UniProtKB-KW"/>
</dbReference>
<feature type="non-terminal residue" evidence="12">
    <location>
        <position position="1"/>
    </location>
</feature>
<evidence type="ECO:0000313" key="12">
    <source>
        <dbReference type="EMBL" id="KAK4464236.1"/>
    </source>
</evidence>